<dbReference type="AlphaFoldDB" id="A0A835H3X5"/>
<dbReference type="Proteomes" id="UP000631114">
    <property type="component" value="Unassembled WGS sequence"/>
</dbReference>
<dbReference type="OrthoDB" id="1694403at2759"/>
<organism evidence="1 2">
    <name type="scientific">Coptis chinensis</name>
    <dbReference type="NCBI Taxonomy" id="261450"/>
    <lineage>
        <taxon>Eukaryota</taxon>
        <taxon>Viridiplantae</taxon>
        <taxon>Streptophyta</taxon>
        <taxon>Embryophyta</taxon>
        <taxon>Tracheophyta</taxon>
        <taxon>Spermatophyta</taxon>
        <taxon>Magnoliopsida</taxon>
        <taxon>Ranunculales</taxon>
        <taxon>Ranunculaceae</taxon>
        <taxon>Coptidoideae</taxon>
        <taxon>Coptis</taxon>
    </lineage>
</organism>
<protein>
    <submittedName>
        <fullName evidence="1">Uncharacterized protein</fullName>
    </submittedName>
</protein>
<evidence type="ECO:0000313" key="2">
    <source>
        <dbReference type="Proteomes" id="UP000631114"/>
    </source>
</evidence>
<accession>A0A835H3X5</accession>
<gene>
    <name evidence="1" type="ORF">IFM89_019274</name>
</gene>
<proteinExistence type="predicted"/>
<evidence type="ECO:0000313" key="1">
    <source>
        <dbReference type="EMBL" id="KAF9592970.1"/>
    </source>
</evidence>
<reference evidence="1 2" key="1">
    <citation type="submission" date="2020-10" db="EMBL/GenBank/DDBJ databases">
        <title>The Coptis chinensis genome and diversification of protoberbering-type alkaloids.</title>
        <authorList>
            <person name="Wang B."/>
            <person name="Shu S."/>
            <person name="Song C."/>
            <person name="Liu Y."/>
        </authorList>
    </citation>
    <scope>NUCLEOTIDE SEQUENCE [LARGE SCALE GENOMIC DNA]</scope>
    <source>
        <strain evidence="1">HL-2020</strain>
        <tissue evidence="1">Leaf</tissue>
    </source>
</reference>
<dbReference type="EMBL" id="JADFTS010000008">
    <property type="protein sequence ID" value="KAF9592970.1"/>
    <property type="molecule type" value="Genomic_DNA"/>
</dbReference>
<comment type="caution">
    <text evidence="1">The sequence shown here is derived from an EMBL/GenBank/DDBJ whole genome shotgun (WGS) entry which is preliminary data.</text>
</comment>
<name>A0A835H3X5_9MAGN</name>
<sequence>MSKFSIVAFQAAETAPPRVISIERRTSYINRLETIHEEGDVPNHNGKPPCLEAATSDFAKRRPSVLAG</sequence>
<keyword evidence="2" id="KW-1185">Reference proteome</keyword>